<dbReference type="InterPro" id="IPR006311">
    <property type="entry name" value="TAT_signal"/>
</dbReference>
<dbReference type="RefSeq" id="WP_378161085.1">
    <property type="nucleotide sequence ID" value="NZ_JBHSBU010000001.1"/>
</dbReference>
<evidence type="ECO:0000313" key="2">
    <source>
        <dbReference type="EMBL" id="MFC4158426.1"/>
    </source>
</evidence>
<reference evidence="3" key="1">
    <citation type="journal article" date="2019" name="Int. J. Syst. Evol. Microbiol.">
        <title>The Global Catalogue of Microorganisms (GCM) 10K type strain sequencing project: providing services to taxonomists for standard genome sequencing and annotation.</title>
        <authorList>
            <consortium name="The Broad Institute Genomics Platform"/>
            <consortium name="The Broad Institute Genome Sequencing Center for Infectious Disease"/>
            <person name="Wu L."/>
            <person name="Ma J."/>
        </authorList>
    </citation>
    <scope>NUCLEOTIDE SEQUENCE [LARGE SCALE GENOMIC DNA]</scope>
    <source>
        <strain evidence="3">LMG 29894</strain>
    </source>
</reference>
<dbReference type="PANTHER" id="PTHR43737:SF1">
    <property type="entry name" value="DUF1501 DOMAIN-CONTAINING PROTEIN"/>
    <property type="match status" value="1"/>
</dbReference>
<sequence>MTTRRNFLKSAAGALLLQQFSQVSAWANTVADGEYRALVCVFLMGGNDANNMLVPLDDARYKAYATARQPVCSGGLTLERAGLVGLDRSLGLHPRLAPLKPLWDRGQMAALFNVGTLTNPLTKDEFNKKGRPDNLFSHAEQQSQWQSCVSRGPTLTGWGGGIAQWMPPPDGLPLVVSTGGNVLLGRGPTDSNLVVPTDPGKVGIHLSGMGSVNVIAQAMRALRGDAEVGQQRLMRVYAETLDRTDRLSQRFNPSLTSPRCERPKATPGPDMYDVMCLGKQPLPPGNPPPVRADPCGEMAPLDMLPAVGSLATQLGSVARIIKDHATLGSNRQIFFVLHDGYDTHVDQIRRQDKLYGELGAALAGFQQVLESLGMANQVTTFTASEFGRTLKPASGGGSDHGWGSHHIVLGGAVNGGKYGDFPNLTLAGPDDISDAGRWLPHFSVDQYSATLARWLGLPEQHINTVFPFFTNEEVKRLGWPSDMGFMKKV</sequence>
<proteinExistence type="predicted"/>
<accession>A0ABV8MMW9</accession>
<keyword evidence="1" id="KW-0732">Signal</keyword>
<comment type="caution">
    <text evidence="2">The sequence shown here is derived from an EMBL/GenBank/DDBJ whole genome shotgun (WGS) entry which is preliminary data.</text>
</comment>
<evidence type="ECO:0000256" key="1">
    <source>
        <dbReference type="SAM" id="SignalP"/>
    </source>
</evidence>
<dbReference type="PROSITE" id="PS51318">
    <property type="entry name" value="TAT"/>
    <property type="match status" value="1"/>
</dbReference>
<protein>
    <submittedName>
        <fullName evidence="2">DUF1501 domain-containing protein</fullName>
    </submittedName>
</protein>
<feature type="signal peptide" evidence="1">
    <location>
        <begin position="1"/>
        <end position="25"/>
    </location>
</feature>
<dbReference type="Proteomes" id="UP001595791">
    <property type="component" value="Unassembled WGS sequence"/>
</dbReference>
<dbReference type="InterPro" id="IPR010869">
    <property type="entry name" value="DUF1501"/>
</dbReference>
<keyword evidence="3" id="KW-1185">Reference proteome</keyword>
<name>A0ABV8MMW9_9NEIS</name>
<dbReference type="PANTHER" id="PTHR43737">
    <property type="entry name" value="BLL7424 PROTEIN"/>
    <property type="match status" value="1"/>
</dbReference>
<gene>
    <name evidence="2" type="ORF">ACFOW7_03530</name>
</gene>
<dbReference type="Pfam" id="PF07394">
    <property type="entry name" value="DUF1501"/>
    <property type="match status" value="1"/>
</dbReference>
<evidence type="ECO:0000313" key="3">
    <source>
        <dbReference type="Proteomes" id="UP001595791"/>
    </source>
</evidence>
<dbReference type="EMBL" id="JBHSBU010000001">
    <property type="protein sequence ID" value="MFC4158426.1"/>
    <property type="molecule type" value="Genomic_DNA"/>
</dbReference>
<organism evidence="2 3">
    <name type="scientific">Chitinimonas lacunae</name>
    <dbReference type="NCBI Taxonomy" id="1963018"/>
    <lineage>
        <taxon>Bacteria</taxon>
        <taxon>Pseudomonadati</taxon>
        <taxon>Pseudomonadota</taxon>
        <taxon>Betaproteobacteria</taxon>
        <taxon>Neisseriales</taxon>
        <taxon>Chitinibacteraceae</taxon>
        <taxon>Chitinimonas</taxon>
    </lineage>
</organism>
<feature type="chain" id="PRO_5045337657" evidence="1">
    <location>
        <begin position="26"/>
        <end position="489"/>
    </location>
</feature>